<dbReference type="InterPro" id="IPR011010">
    <property type="entry name" value="DNA_brk_join_enz"/>
</dbReference>
<dbReference type="PROSITE" id="PS51900">
    <property type="entry name" value="CB"/>
    <property type="match status" value="1"/>
</dbReference>
<keyword evidence="6" id="KW-1185">Reference proteome</keyword>
<dbReference type="GO" id="GO:0003677">
    <property type="term" value="F:DNA binding"/>
    <property type="evidence" value="ECO:0007669"/>
    <property type="project" value="UniProtKB-UniRule"/>
</dbReference>
<dbReference type="InterPro" id="IPR004107">
    <property type="entry name" value="Integrase_SAM-like_N"/>
</dbReference>
<evidence type="ECO:0000313" key="5">
    <source>
        <dbReference type="EMBL" id="RNL37949.1"/>
    </source>
</evidence>
<evidence type="ECO:0000256" key="3">
    <source>
        <dbReference type="PROSITE-ProRule" id="PRU01248"/>
    </source>
</evidence>
<accession>A0A3N0ATU2</accession>
<protein>
    <recommendedName>
        <fullName evidence="4">Core-binding (CB) domain-containing protein</fullName>
    </recommendedName>
</protein>
<evidence type="ECO:0000256" key="2">
    <source>
        <dbReference type="ARBA" id="ARBA00023172"/>
    </source>
</evidence>
<organism evidence="5 6">
    <name type="scientific">Adlercreutzia equolifaciens subsp. celatus DSM 18785</name>
    <dbReference type="NCBI Taxonomy" id="1121021"/>
    <lineage>
        <taxon>Bacteria</taxon>
        <taxon>Bacillati</taxon>
        <taxon>Actinomycetota</taxon>
        <taxon>Coriobacteriia</taxon>
        <taxon>Eggerthellales</taxon>
        <taxon>Eggerthellaceae</taxon>
        <taxon>Adlercreutzia</taxon>
    </lineage>
</organism>
<sequence length="375" mass="42458">MARSTWGSILEKKKGPDGIYLLRYTVNGKAKSETVRGSRSDADRRLAELRIKYEGGIGENPVLCVFWDIVYHPWLKSNLAPKTVEGYEQKYYHDIEPEFGLDAMDDIRPRRIQKWIDSMPPSTARHAKAVFSSIFSYAFANEYVDDDPLARRYRMPKKSDTDRARSKAVMPRQDADEVAALCHGEPWEAPFILSRFGGASRHEAVGVQAPDVRMEGAYAVVCLHRGVHRVSKIGDDGSKYSEVVVTDDLKNEFRYRELVVEPPHSFRLWSIAQKAQAEAEANGWDDAWLCGDGLGWVMCPNAMAQSFRRWFSTCRVSYVPFGNLRNSYATDMLSRGVDGSMVSKMIGNNERSTTEKHYERPCAADFIAAIESSRS</sequence>
<comment type="caution">
    <text evidence="5">The sequence shown here is derived from an EMBL/GenBank/DDBJ whole genome shotgun (WGS) entry which is preliminary data.</text>
</comment>
<dbReference type="RefSeq" id="WP_117284422.1">
    <property type="nucleotide sequence ID" value="NZ_JAMTCE010000006.1"/>
</dbReference>
<dbReference type="GO" id="GO:0006310">
    <property type="term" value="P:DNA recombination"/>
    <property type="evidence" value="ECO:0007669"/>
    <property type="project" value="UniProtKB-KW"/>
</dbReference>
<dbReference type="GO" id="GO:0015074">
    <property type="term" value="P:DNA integration"/>
    <property type="evidence" value="ECO:0007669"/>
    <property type="project" value="InterPro"/>
</dbReference>
<dbReference type="AlphaFoldDB" id="A0A3N0ATU2"/>
<dbReference type="SUPFAM" id="SSF56349">
    <property type="entry name" value="DNA breaking-rejoining enzymes"/>
    <property type="match status" value="1"/>
</dbReference>
<keyword evidence="1 3" id="KW-0238">DNA-binding</keyword>
<dbReference type="Proteomes" id="UP000278327">
    <property type="component" value="Unassembled WGS sequence"/>
</dbReference>
<name>A0A3N0ATU2_9ACTN</name>
<reference evidence="5 6" key="1">
    <citation type="journal article" date="2019" name="Microbiol. Resour. Announc.">
        <title>Draft Genome Sequences of Type Strains of Gordonibacter faecihominis, Paraeggerthella hongkongensis, Parvibacter caecicola,Slackia equolifaciens, Slackia faecicanis, and Slackia isoflavoniconvertens.</title>
        <authorList>
            <person name="Danylec N."/>
            <person name="Stoll D.A."/>
            <person name="Dotsch A."/>
            <person name="Huch M."/>
        </authorList>
    </citation>
    <scope>NUCLEOTIDE SEQUENCE [LARGE SCALE GENOMIC DNA]</scope>
    <source>
        <strain evidence="5 6">DSM 18785</strain>
    </source>
</reference>
<evidence type="ECO:0000259" key="4">
    <source>
        <dbReference type="PROSITE" id="PS51900"/>
    </source>
</evidence>
<keyword evidence="2" id="KW-0233">DNA recombination</keyword>
<dbReference type="Pfam" id="PF14659">
    <property type="entry name" value="Phage_int_SAM_3"/>
    <property type="match status" value="1"/>
</dbReference>
<dbReference type="InterPro" id="IPR044068">
    <property type="entry name" value="CB"/>
</dbReference>
<evidence type="ECO:0000256" key="1">
    <source>
        <dbReference type="ARBA" id="ARBA00023125"/>
    </source>
</evidence>
<proteinExistence type="predicted"/>
<dbReference type="Gene3D" id="1.10.150.130">
    <property type="match status" value="1"/>
</dbReference>
<dbReference type="EMBL" id="QICA01000009">
    <property type="protein sequence ID" value="RNL37949.1"/>
    <property type="molecule type" value="Genomic_DNA"/>
</dbReference>
<dbReference type="Gene3D" id="1.10.443.10">
    <property type="entry name" value="Intergrase catalytic core"/>
    <property type="match status" value="1"/>
</dbReference>
<evidence type="ECO:0000313" key="6">
    <source>
        <dbReference type="Proteomes" id="UP000278327"/>
    </source>
</evidence>
<dbReference type="InterPro" id="IPR010998">
    <property type="entry name" value="Integrase_recombinase_N"/>
</dbReference>
<feature type="domain" description="Core-binding (CB)" evidence="4">
    <location>
        <begin position="65"/>
        <end position="139"/>
    </location>
</feature>
<gene>
    <name evidence="5" type="ORF">DMP10_06715</name>
</gene>
<dbReference type="InterPro" id="IPR013762">
    <property type="entry name" value="Integrase-like_cat_sf"/>
</dbReference>